<dbReference type="PRINTS" id="PR01011">
    <property type="entry name" value="GLUTPROXDASE"/>
</dbReference>
<dbReference type="OrthoDB" id="446890at2759"/>
<keyword evidence="2 7" id="KW-0575">Peroxidase</keyword>
<accession>U4LNA6</accession>
<dbReference type="PROSITE" id="PS51355">
    <property type="entry name" value="GLUTATHIONE_PEROXID_3"/>
    <property type="match status" value="1"/>
</dbReference>
<dbReference type="OMA" id="QCGLTKQ"/>
<dbReference type="GO" id="GO:0034599">
    <property type="term" value="P:cellular response to oxidative stress"/>
    <property type="evidence" value="ECO:0007669"/>
    <property type="project" value="TreeGrafter"/>
</dbReference>
<dbReference type="InterPro" id="IPR029760">
    <property type="entry name" value="GPX_CS"/>
</dbReference>
<dbReference type="PROSITE" id="PS00460">
    <property type="entry name" value="GLUTATHIONE_PEROXID_1"/>
    <property type="match status" value="1"/>
</dbReference>
<comment type="similarity">
    <text evidence="1 7">Belongs to the glutathione peroxidase family.</text>
</comment>
<keyword evidence="4 7" id="KW-0560">Oxidoreductase</keyword>
<evidence type="ECO:0000256" key="7">
    <source>
        <dbReference type="RuleBase" id="RU000499"/>
    </source>
</evidence>
<keyword evidence="5" id="KW-0676">Redox-active center</keyword>
<dbReference type="Pfam" id="PF00255">
    <property type="entry name" value="GSHPx"/>
    <property type="match status" value="1"/>
</dbReference>
<protein>
    <recommendedName>
        <fullName evidence="7">Glutathione peroxidase</fullName>
    </recommendedName>
</protein>
<organism evidence="8 9">
    <name type="scientific">Pyronema omphalodes (strain CBS 100304)</name>
    <name type="common">Pyronema confluens</name>
    <dbReference type="NCBI Taxonomy" id="1076935"/>
    <lineage>
        <taxon>Eukaryota</taxon>
        <taxon>Fungi</taxon>
        <taxon>Dikarya</taxon>
        <taxon>Ascomycota</taxon>
        <taxon>Pezizomycotina</taxon>
        <taxon>Pezizomycetes</taxon>
        <taxon>Pezizales</taxon>
        <taxon>Pyronemataceae</taxon>
        <taxon>Pyronema</taxon>
    </lineage>
</organism>
<dbReference type="InterPro" id="IPR029759">
    <property type="entry name" value="GPX_AS"/>
</dbReference>
<dbReference type="GO" id="GO:0140824">
    <property type="term" value="F:thioredoxin-dependent peroxiredoxin activity"/>
    <property type="evidence" value="ECO:0007669"/>
    <property type="project" value="UniProtKB-EC"/>
</dbReference>
<dbReference type="eggNOG" id="KOG1651">
    <property type="taxonomic scope" value="Eukaryota"/>
</dbReference>
<gene>
    <name evidence="8" type="ORF">PCON_01109</name>
</gene>
<evidence type="ECO:0000313" key="9">
    <source>
        <dbReference type="Proteomes" id="UP000018144"/>
    </source>
</evidence>
<dbReference type="PANTHER" id="PTHR11592:SF78">
    <property type="entry name" value="GLUTATHIONE PEROXIDASE"/>
    <property type="match status" value="1"/>
</dbReference>
<dbReference type="PROSITE" id="PS00763">
    <property type="entry name" value="GLUTATHIONE_PEROXID_2"/>
    <property type="match status" value="1"/>
</dbReference>
<dbReference type="CDD" id="cd00340">
    <property type="entry name" value="GSH_Peroxidase"/>
    <property type="match status" value="1"/>
</dbReference>
<dbReference type="PANTHER" id="PTHR11592">
    <property type="entry name" value="GLUTATHIONE PEROXIDASE"/>
    <property type="match status" value="1"/>
</dbReference>
<dbReference type="SUPFAM" id="SSF52833">
    <property type="entry name" value="Thioredoxin-like"/>
    <property type="match status" value="1"/>
</dbReference>
<evidence type="ECO:0000256" key="6">
    <source>
        <dbReference type="ARBA" id="ARBA00049091"/>
    </source>
</evidence>
<evidence type="ECO:0000313" key="8">
    <source>
        <dbReference type="EMBL" id="CCX33428.1"/>
    </source>
</evidence>
<dbReference type="InterPro" id="IPR036249">
    <property type="entry name" value="Thioredoxin-like_sf"/>
</dbReference>
<keyword evidence="3" id="KW-0049">Antioxidant</keyword>
<evidence type="ECO:0000256" key="1">
    <source>
        <dbReference type="ARBA" id="ARBA00006926"/>
    </source>
</evidence>
<evidence type="ECO:0000256" key="2">
    <source>
        <dbReference type="ARBA" id="ARBA00022559"/>
    </source>
</evidence>
<keyword evidence="9" id="KW-1185">Reference proteome</keyword>
<dbReference type="Proteomes" id="UP000018144">
    <property type="component" value="Unassembled WGS sequence"/>
</dbReference>
<reference evidence="8 9" key="1">
    <citation type="journal article" date="2013" name="PLoS Genet.">
        <title>The genome and development-dependent transcriptomes of Pyronema confluens: a window into fungal evolution.</title>
        <authorList>
            <person name="Traeger S."/>
            <person name="Altegoer F."/>
            <person name="Freitag M."/>
            <person name="Gabaldon T."/>
            <person name="Kempken F."/>
            <person name="Kumar A."/>
            <person name="Marcet-Houben M."/>
            <person name="Poggeler S."/>
            <person name="Stajich J.E."/>
            <person name="Nowrousian M."/>
        </authorList>
    </citation>
    <scope>NUCLEOTIDE SEQUENCE [LARGE SCALE GENOMIC DNA]</scope>
    <source>
        <strain evidence="9">CBS 100304</strain>
        <tissue evidence="8">Vegetative mycelium</tissue>
    </source>
</reference>
<dbReference type="EMBL" id="HF936058">
    <property type="protein sequence ID" value="CCX33428.1"/>
    <property type="molecule type" value="Genomic_DNA"/>
</dbReference>
<evidence type="ECO:0000256" key="4">
    <source>
        <dbReference type="ARBA" id="ARBA00023002"/>
    </source>
</evidence>
<dbReference type="Gene3D" id="3.40.30.10">
    <property type="entry name" value="Glutaredoxin"/>
    <property type="match status" value="1"/>
</dbReference>
<dbReference type="AlphaFoldDB" id="U4LNA6"/>
<dbReference type="FunFam" id="3.40.30.10:FF:000010">
    <property type="entry name" value="Glutathione peroxidase"/>
    <property type="match status" value="1"/>
</dbReference>
<name>U4LNA6_PYROM</name>
<evidence type="ECO:0000256" key="5">
    <source>
        <dbReference type="ARBA" id="ARBA00023284"/>
    </source>
</evidence>
<comment type="catalytic activity">
    <reaction evidence="6">
        <text>a hydroperoxide + [thioredoxin]-dithiol = an alcohol + [thioredoxin]-disulfide + H2O</text>
        <dbReference type="Rhea" id="RHEA:62620"/>
        <dbReference type="Rhea" id="RHEA-COMP:10698"/>
        <dbReference type="Rhea" id="RHEA-COMP:10700"/>
        <dbReference type="ChEBI" id="CHEBI:15377"/>
        <dbReference type="ChEBI" id="CHEBI:29950"/>
        <dbReference type="ChEBI" id="CHEBI:30879"/>
        <dbReference type="ChEBI" id="CHEBI:35924"/>
        <dbReference type="ChEBI" id="CHEBI:50058"/>
        <dbReference type="EC" id="1.11.1.24"/>
    </reaction>
</comment>
<dbReference type="InterPro" id="IPR000889">
    <property type="entry name" value="Glutathione_peroxidase"/>
</dbReference>
<proteinExistence type="inferred from homology"/>
<sequence length="223" mass="24959">MFLLPRLQQVQHSLRPVARTIASVKKQTNTHTNIYTNTRKTAYSKTYAAGFTTMASATTFYDFAPLKPDGQQLPMSELKGKVVLLVNVASKCGFTPQYEGLEQLHEKYADQGLVVLGFPCNQFGGQEPGTDEEIKTFCQTNYGVKFQLMKKVDVNGDKADPLWEHVKKERPGLAGMKRVKWNYEKFLIGRDGKVVDRWASLTKPESLAGIIEKELAKPAPSSL</sequence>
<evidence type="ECO:0000256" key="3">
    <source>
        <dbReference type="ARBA" id="ARBA00022862"/>
    </source>
</evidence>
<dbReference type="STRING" id="1076935.U4LNA6"/>